<reference evidence="2" key="1">
    <citation type="submission" date="2023-10" db="EMBL/GenBank/DDBJ databases">
        <authorList>
            <person name="Chen Y."/>
            <person name="Shah S."/>
            <person name="Dougan E. K."/>
            <person name="Thang M."/>
            <person name="Chan C."/>
        </authorList>
    </citation>
    <scope>NUCLEOTIDE SEQUENCE [LARGE SCALE GENOMIC DNA]</scope>
</reference>
<evidence type="ECO:0000313" key="3">
    <source>
        <dbReference type="Proteomes" id="UP001189429"/>
    </source>
</evidence>
<proteinExistence type="predicted"/>
<dbReference type="EMBL" id="CAUYUJ010001500">
    <property type="protein sequence ID" value="CAK0796240.1"/>
    <property type="molecule type" value="Genomic_DNA"/>
</dbReference>
<evidence type="ECO:0000313" key="2">
    <source>
        <dbReference type="EMBL" id="CAK0796240.1"/>
    </source>
</evidence>
<dbReference type="Proteomes" id="UP001189429">
    <property type="component" value="Unassembled WGS sequence"/>
</dbReference>
<gene>
    <name evidence="2" type="ORF">PCOR1329_LOCUS5663</name>
</gene>
<keyword evidence="3" id="KW-1185">Reference proteome</keyword>
<comment type="caution">
    <text evidence="2">The sequence shown here is derived from an EMBL/GenBank/DDBJ whole genome shotgun (WGS) entry which is preliminary data.</text>
</comment>
<organism evidence="2 3">
    <name type="scientific">Prorocentrum cordatum</name>
    <dbReference type="NCBI Taxonomy" id="2364126"/>
    <lineage>
        <taxon>Eukaryota</taxon>
        <taxon>Sar</taxon>
        <taxon>Alveolata</taxon>
        <taxon>Dinophyceae</taxon>
        <taxon>Prorocentrales</taxon>
        <taxon>Prorocentraceae</taxon>
        <taxon>Prorocentrum</taxon>
    </lineage>
</organism>
<evidence type="ECO:0000256" key="1">
    <source>
        <dbReference type="SAM" id="MobiDB-lite"/>
    </source>
</evidence>
<feature type="region of interest" description="Disordered" evidence="1">
    <location>
        <begin position="32"/>
        <end position="91"/>
    </location>
</feature>
<feature type="non-terminal residue" evidence="2">
    <location>
        <position position="91"/>
    </location>
</feature>
<accession>A0ABN9PVY0</accession>
<sequence>RCRLSRIWRCRTRVRGGTRTRATSTCWPRCSRTRRAGCSSTPCASRPRRQPSGTRQHRSRGEMNAAAAFGRAAAGRRHVAPSTSRGSWARQ</sequence>
<feature type="non-terminal residue" evidence="2">
    <location>
        <position position="1"/>
    </location>
</feature>
<name>A0ABN9PVY0_9DINO</name>
<protein>
    <submittedName>
        <fullName evidence="2">Uncharacterized protein</fullName>
    </submittedName>
</protein>
<feature type="compositionally biased region" description="Polar residues" evidence="1">
    <location>
        <begin position="81"/>
        <end position="91"/>
    </location>
</feature>